<keyword evidence="3" id="KW-1185">Reference proteome</keyword>
<evidence type="ECO:0000256" key="1">
    <source>
        <dbReference type="SAM" id="MobiDB-lite"/>
    </source>
</evidence>
<comment type="caution">
    <text evidence="2">The sequence shown here is derived from an EMBL/GenBank/DDBJ whole genome shotgun (WGS) entry which is preliminary data.</text>
</comment>
<sequence length="619" mass="65009">MSRAPIHLPLATHPTKPPHDPNEKEKWISSAFPKFSSTAKQSSKSSKSQNQNTAPNPPPHTLQSRGKCDLAIGPHIFYDTMFYEVHYIRMTPTGTPIPYYPSAYATSMPNLVTMITPEIVSQVNLAASTNPTLANLLQLAAGGKASPDQLKTLGLTIQSLATSNPVYPFPGSTPAAASAAPIQASTSTAVTEATSETTSTTASASSPALTDEPSFDIVFEFRENNTERWLLPRGISSVSVSHENPTTLTVTALLPYSKSTGTSSTEPSDDTEERLVELQLANTPITIHDSLRRWAGGEAQMNKNNIALEDRKASARDTYLSYDLPEDPGLLAQLQAATAPPYTLKSIKPTTTAPRRAAPRRKTAKEKESVIPPIVAPPPGPVPSVTDAPPSQPLTQPSPAPISATSAPHPPSSTSSGSKAVQIPPSPISTPNAPTPIASGSAVTFSIAPNSPLNPTMFAPSTTTFIHQNPKKPRQPRQPRQPKKAKVKSPPPVIRCLSCGQTDVPLLLGGRFCRPCVEGGRANPDIPQAPLMRSTQQSMPPYVPVVQAKPSPLLNTASTGSSNVIAGNTMNPHAGTSSSAGSELATQTGPSVNSVGTAMLNDVDMAGAGTGGGDNDTKT</sequence>
<proteinExistence type="predicted"/>
<feature type="compositionally biased region" description="Low complexity" evidence="1">
    <location>
        <begin position="401"/>
        <end position="418"/>
    </location>
</feature>
<protein>
    <submittedName>
        <fullName evidence="2">Uncharacterized protein</fullName>
    </submittedName>
</protein>
<name>A0ABR3FN62_9AGAR</name>
<dbReference type="EMBL" id="JBAHYK010000197">
    <property type="protein sequence ID" value="KAL0576808.1"/>
    <property type="molecule type" value="Genomic_DNA"/>
</dbReference>
<feature type="compositionally biased region" description="Polar residues" evidence="1">
    <location>
        <begin position="454"/>
        <end position="467"/>
    </location>
</feature>
<gene>
    <name evidence="2" type="ORF">V5O48_005178</name>
</gene>
<feature type="region of interest" description="Disordered" evidence="1">
    <location>
        <begin position="187"/>
        <end position="209"/>
    </location>
</feature>
<feature type="compositionally biased region" description="Pro residues" evidence="1">
    <location>
        <begin position="390"/>
        <end position="400"/>
    </location>
</feature>
<feature type="region of interest" description="Disordered" evidence="1">
    <location>
        <begin position="567"/>
        <end position="590"/>
    </location>
</feature>
<feature type="region of interest" description="Disordered" evidence="1">
    <location>
        <begin position="342"/>
        <end position="435"/>
    </location>
</feature>
<reference evidence="2 3" key="1">
    <citation type="submission" date="2024-02" db="EMBL/GenBank/DDBJ databases">
        <title>A draft genome for the cacao thread blight pathogen Marasmius crinis-equi.</title>
        <authorList>
            <person name="Cohen S.P."/>
            <person name="Baruah I.K."/>
            <person name="Amoako-Attah I."/>
            <person name="Bukari Y."/>
            <person name="Meinhardt L.W."/>
            <person name="Bailey B.A."/>
        </authorList>
    </citation>
    <scope>NUCLEOTIDE SEQUENCE [LARGE SCALE GENOMIC DNA]</scope>
    <source>
        <strain evidence="2 3">GH-76</strain>
    </source>
</reference>
<accession>A0ABR3FN62</accession>
<dbReference type="Proteomes" id="UP001465976">
    <property type="component" value="Unassembled WGS sequence"/>
</dbReference>
<feature type="compositionally biased region" description="Low complexity" evidence="1">
    <location>
        <begin position="187"/>
        <end position="206"/>
    </location>
</feature>
<feature type="compositionally biased region" description="Low complexity" evidence="1">
    <location>
        <begin position="36"/>
        <end position="54"/>
    </location>
</feature>
<feature type="compositionally biased region" description="Basic residues" evidence="1">
    <location>
        <begin position="469"/>
        <end position="487"/>
    </location>
</feature>
<evidence type="ECO:0000313" key="2">
    <source>
        <dbReference type="EMBL" id="KAL0576808.1"/>
    </source>
</evidence>
<evidence type="ECO:0000313" key="3">
    <source>
        <dbReference type="Proteomes" id="UP001465976"/>
    </source>
</evidence>
<feature type="compositionally biased region" description="Basic and acidic residues" evidence="1">
    <location>
        <begin position="17"/>
        <end position="27"/>
    </location>
</feature>
<feature type="region of interest" description="Disordered" evidence="1">
    <location>
        <begin position="454"/>
        <end position="491"/>
    </location>
</feature>
<feature type="region of interest" description="Disordered" evidence="1">
    <location>
        <begin position="1"/>
        <end position="66"/>
    </location>
</feature>
<organism evidence="2 3">
    <name type="scientific">Marasmius crinis-equi</name>
    <dbReference type="NCBI Taxonomy" id="585013"/>
    <lineage>
        <taxon>Eukaryota</taxon>
        <taxon>Fungi</taxon>
        <taxon>Dikarya</taxon>
        <taxon>Basidiomycota</taxon>
        <taxon>Agaricomycotina</taxon>
        <taxon>Agaricomycetes</taxon>
        <taxon>Agaricomycetidae</taxon>
        <taxon>Agaricales</taxon>
        <taxon>Marasmiineae</taxon>
        <taxon>Marasmiaceae</taxon>
        <taxon>Marasmius</taxon>
    </lineage>
</organism>